<dbReference type="PANTHER" id="PTHR46558:SF3">
    <property type="entry name" value="TRANSCRIPTIONAL REGULATOR"/>
    <property type="match status" value="1"/>
</dbReference>
<reference evidence="3" key="1">
    <citation type="submission" date="2014-07" db="EMBL/GenBank/DDBJ databases">
        <authorList>
            <person name="Hornung V.Bastian."/>
        </authorList>
    </citation>
    <scope>NUCLEOTIDE SEQUENCE</scope>
    <source>
        <strain evidence="3">PCE-S</strain>
    </source>
</reference>
<dbReference type="InterPro" id="IPR010982">
    <property type="entry name" value="Lambda_DNA-bd_dom_sf"/>
</dbReference>
<gene>
    <name evidence="3" type="ORF">DPCES_1500</name>
</gene>
<dbReference type="SUPFAM" id="SSF47413">
    <property type="entry name" value="lambda repressor-like DNA-binding domains"/>
    <property type="match status" value="1"/>
</dbReference>
<dbReference type="RefSeq" id="WP_005816704.1">
    <property type="nucleotide sequence ID" value="NZ_CABKQQ010000060.1"/>
</dbReference>
<evidence type="ECO:0000256" key="1">
    <source>
        <dbReference type="ARBA" id="ARBA00023125"/>
    </source>
</evidence>
<dbReference type="GO" id="GO:0003677">
    <property type="term" value="F:DNA binding"/>
    <property type="evidence" value="ECO:0007669"/>
    <property type="project" value="UniProtKB-KW"/>
</dbReference>
<dbReference type="PANTHER" id="PTHR46558">
    <property type="entry name" value="TRACRIPTIONAL REGULATORY PROTEIN-RELATED-RELATED"/>
    <property type="match status" value="1"/>
</dbReference>
<feature type="domain" description="HTH cro/C1-type" evidence="2">
    <location>
        <begin position="6"/>
        <end position="60"/>
    </location>
</feature>
<keyword evidence="1" id="KW-0238">DNA-binding</keyword>
<dbReference type="InterPro" id="IPR001387">
    <property type="entry name" value="Cro/C1-type_HTH"/>
</dbReference>
<dbReference type="Gene3D" id="1.10.260.40">
    <property type="entry name" value="lambda repressor-like DNA-binding domains"/>
    <property type="match status" value="1"/>
</dbReference>
<dbReference type="AlphaFoldDB" id="A0A098AZ44"/>
<dbReference type="CDD" id="cd00093">
    <property type="entry name" value="HTH_XRE"/>
    <property type="match status" value="1"/>
</dbReference>
<accession>A0A098AZ44</accession>
<evidence type="ECO:0000259" key="2">
    <source>
        <dbReference type="PROSITE" id="PS50943"/>
    </source>
</evidence>
<evidence type="ECO:0000313" key="3">
    <source>
        <dbReference type="EMBL" id="CDX01387.1"/>
    </source>
</evidence>
<protein>
    <submittedName>
        <fullName evidence="3">Helix-turn-helix</fullName>
    </submittedName>
</protein>
<proteinExistence type="predicted"/>
<dbReference type="SMART" id="SM00530">
    <property type="entry name" value="HTH_XRE"/>
    <property type="match status" value="1"/>
</dbReference>
<name>A0A098AZ44_DESHA</name>
<dbReference type="PROSITE" id="PS50943">
    <property type="entry name" value="HTH_CROC1"/>
    <property type="match status" value="1"/>
</dbReference>
<sequence>MKNLRLKAARAGLDMSQEQLAIAVGVTRQTIGMIEAGKFNPSLQLCIAICKALGKTLNDLFWEDDKNER</sequence>
<dbReference type="Pfam" id="PF01381">
    <property type="entry name" value="HTH_3"/>
    <property type="match status" value="1"/>
</dbReference>
<organism evidence="3">
    <name type="scientific">Desulfitobacterium hafniense</name>
    <name type="common">Desulfitobacterium frappieri</name>
    <dbReference type="NCBI Taxonomy" id="49338"/>
    <lineage>
        <taxon>Bacteria</taxon>
        <taxon>Bacillati</taxon>
        <taxon>Bacillota</taxon>
        <taxon>Clostridia</taxon>
        <taxon>Eubacteriales</taxon>
        <taxon>Desulfitobacteriaceae</taxon>
        <taxon>Desulfitobacterium</taxon>
    </lineage>
</organism>
<dbReference type="EMBL" id="LK996017">
    <property type="protein sequence ID" value="CDX01387.1"/>
    <property type="molecule type" value="Genomic_DNA"/>
</dbReference>
<dbReference type="PATRIC" id="fig|49338.4.peg.1615"/>